<evidence type="ECO:0000256" key="1">
    <source>
        <dbReference type="SAM" id="MobiDB-lite"/>
    </source>
</evidence>
<protein>
    <recommendedName>
        <fullName evidence="2">FHA domain-containing protein</fullName>
    </recommendedName>
</protein>
<sequence length="762" mass="84834">MTATMGPPPPKNPAATDEAAAEPSTSVSAKETATDPPLSENPNLSEPEPEPEPESEPSENHHQEPELNSNPSDVTENHAQSSNSTDNSTNDAAADAEKKLERRNRNAAVPYEIPPWSGPPGHHFSFEVLKDGAIVDQFDVNKKGAYMFGRVDLCDFVLDHPTISRFHAVLQYKSNGGVYLFDLGSTHGTSINKSQVKKRVYVDLRVGDVIRFGQSTRLYIFQGPSDLMPPEADLKNLRKAKVRLDRQDMEASLLRARVEASRADGISWGMGEDAVEENEEDVEEITWQTYKGQLTDKQEKTREKVIKRLEKIGHMKKEIDAIRAKDIAQGGLSQGQQTQIARNEQRIAQIMEELENLEETLNESIQESLGARAGKSSRGKKKGPMEEDEDYMSDDDDFYDRTKKPSKNKSGENKSVETADSLLDKKDTLIKQIEDKEKLILAEDNKPAEINEATETGDALDSYMSAVSSQLVTDSKEKLQKDKSVLQSELDRILYLLKIADPAGEAARKREFKAQNPQIIVKRKPSPQNNKKIGASSAKTQNPAPEDGPSVDQEKPTVDNAKSEPDMKKEEPELINDETEATVYTVAKPQWLGAVEDRQKKPEITQAVPVDATTQDTIDIEFVDYKDRGKIVNKIDSLSGEQGIEDAAPGLIIRKRKQIEKSKADEVKESEETNNGSEFKAEDAVALLLKHSRGYHVLEDEDRAVTSEGVMIENEVKKDGKKVKSSKKAKRVLGPERPSFLSEPDNSTWVPPEVNRAMDARR</sequence>
<dbReference type="CDD" id="cd22677">
    <property type="entry name" value="FHA_Kanadaptin"/>
    <property type="match status" value="1"/>
</dbReference>
<dbReference type="SMART" id="SM00240">
    <property type="entry name" value="FHA"/>
    <property type="match status" value="1"/>
</dbReference>
<feature type="compositionally biased region" description="Polar residues" evidence="1">
    <location>
        <begin position="66"/>
        <end position="80"/>
    </location>
</feature>
<feature type="region of interest" description="Disordered" evidence="1">
    <location>
        <begin position="1"/>
        <end position="116"/>
    </location>
</feature>
<dbReference type="AlphaFoldDB" id="A0ABD3CIV5"/>
<feature type="compositionally biased region" description="Acidic residues" evidence="1">
    <location>
        <begin position="47"/>
        <end position="57"/>
    </location>
</feature>
<feature type="compositionally biased region" description="Acidic residues" evidence="1">
    <location>
        <begin position="386"/>
        <end position="398"/>
    </location>
</feature>
<feature type="compositionally biased region" description="Basic and acidic residues" evidence="1">
    <location>
        <begin position="659"/>
        <end position="671"/>
    </location>
</feature>
<dbReference type="FunFam" id="2.60.200.20:FF:000053">
    <property type="entry name" value="Os06g0275900 protein"/>
    <property type="match status" value="1"/>
</dbReference>
<dbReference type="Gene3D" id="2.60.200.20">
    <property type="match status" value="1"/>
</dbReference>
<feature type="compositionally biased region" description="Polar residues" evidence="1">
    <location>
        <begin position="526"/>
        <end position="543"/>
    </location>
</feature>
<feature type="region of interest" description="Disordered" evidence="1">
    <location>
        <begin position="717"/>
        <end position="762"/>
    </location>
</feature>
<dbReference type="PANTHER" id="PTHR23308">
    <property type="entry name" value="NUCLEAR INHIBITOR OF PROTEIN PHOSPHATASE-1"/>
    <property type="match status" value="1"/>
</dbReference>
<feature type="compositionally biased region" description="Basic and acidic residues" evidence="1">
    <location>
        <begin position="552"/>
        <end position="572"/>
    </location>
</feature>
<accession>A0ABD3CIV5</accession>
<keyword evidence="4" id="KW-1185">Reference proteome</keyword>
<feature type="compositionally biased region" description="Basic residues" evidence="1">
    <location>
        <begin position="719"/>
        <end position="731"/>
    </location>
</feature>
<dbReference type="SUPFAM" id="SSF49879">
    <property type="entry name" value="SMAD/FHA domain"/>
    <property type="match status" value="1"/>
</dbReference>
<feature type="region of interest" description="Disordered" evidence="1">
    <location>
        <begin position="659"/>
        <end position="678"/>
    </location>
</feature>
<feature type="domain" description="FHA" evidence="2">
    <location>
        <begin position="146"/>
        <end position="196"/>
    </location>
</feature>
<feature type="compositionally biased region" description="Basic and acidic residues" evidence="1">
    <location>
        <begin position="399"/>
        <end position="419"/>
    </location>
</feature>
<feature type="compositionally biased region" description="Pro residues" evidence="1">
    <location>
        <begin position="1"/>
        <end position="12"/>
    </location>
</feature>
<dbReference type="InterPro" id="IPR050923">
    <property type="entry name" value="Cell_Proc_Reg/RNA_Proc"/>
</dbReference>
<dbReference type="InterPro" id="IPR000253">
    <property type="entry name" value="FHA_dom"/>
</dbReference>
<feature type="compositionally biased region" description="Low complexity" evidence="1">
    <location>
        <begin position="81"/>
        <end position="93"/>
    </location>
</feature>
<dbReference type="InterPro" id="IPR008984">
    <property type="entry name" value="SMAD_FHA_dom_sf"/>
</dbReference>
<reference evidence="4" key="1">
    <citation type="journal article" date="2024" name="IScience">
        <title>Strigolactones Initiate the Formation of Haustorium-like Structures in Castilleja.</title>
        <authorList>
            <person name="Buerger M."/>
            <person name="Peterson D."/>
            <person name="Chory J."/>
        </authorList>
    </citation>
    <scope>NUCLEOTIDE SEQUENCE [LARGE SCALE GENOMIC DNA]</scope>
</reference>
<feature type="region of interest" description="Disordered" evidence="1">
    <location>
        <begin position="506"/>
        <end position="581"/>
    </location>
</feature>
<dbReference type="Proteomes" id="UP001632038">
    <property type="component" value="Unassembled WGS sequence"/>
</dbReference>
<evidence type="ECO:0000259" key="2">
    <source>
        <dbReference type="PROSITE" id="PS50006"/>
    </source>
</evidence>
<proteinExistence type="predicted"/>
<dbReference type="Pfam" id="PF00498">
    <property type="entry name" value="FHA"/>
    <property type="match status" value="1"/>
</dbReference>
<feature type="region of interest" description="Disordered" evidence="1">
    <location>
        <begin position="367"/>
        <end position="419"/>
    </location>
</feature>
<name>A0ABD3CIV5_9LAMI</name>
<dbReference type="PROSITE" id="PS50006">
    <property type="entry name" value="FHA_DOMAIN"/>
    <property type="match status" value="1"/>
</dbReference>
<organism evidence="3 4">
    <name type="scientific">Castilleja foliolosa</name>
    <dbReference type="NCBI Taxonomy" id="1961234"/>
    <lineage>
        <taxon>Eukaryota</taxon>
        <taxon>Viridiplantae</taxon>
        <taxon>Streptophyta</taxon>
        <taxon>Embryophyta</taxon>
        <taxon>Tracheophyta</taxon>
        <taxon>Spermatophyta</taxon>
        <taxon>Magnoliopsida</taxon>
        <taxon>eudicotyledons</taxon>
        <taxon>Gunneridae</taxon>
        <taxon>Pentapetalae</taxon>
        <taxon>asterids</taxon>
        <taxon>lamiids</taxon>
        <taxon>Lamiales</taxon>
        <taxon>Orobanchaceae</taxon>
        <taxon>Pedicularideae</taxon>
        <taxon>Castillejinae</taxon>
        <taxon>Castilleja</taxon>
    </lineage>
</organism>
<feature type="compositionally biased region" description="Basic and acidic residues" evidence="1">
    <location>
        <begin position="95"/>
        <end position="104"/>
    </location>
</feature>
<evidence type="ECO:0000313" key="4">
    <source>
        <dbReference type="Proteomes" id="UP001632038"/>
    </source>
</evidence>
<dbReference type="EMBL" id="JAVIJP010000034">
    <property type="protein sequence ID" value="KAL3629489.1"/>
    <property type="molecule type" value="Genomic_DNA"/>
</dbReference>
<feature type="compositionally biased region" description="Low complexity" evidence="1">
    <location>
        <begin position="36"/>
        <end position="46"/>
    </location>
</feature>
<comment type="caution">
    <text evidence="3">The sequence shown here is derived from an EMBL/GenBank/DDBJ whole genome shotgun (WGS) entry which is preliminary data.</text>
</comment>
<evidence type="ECO:0000313" key="3">
    <source>
        <dbReference type="EMBL" id="KAL3629489.1"/>
    </source>
</evidence>
<gene>
    <name evidence="3" type="ORF">CASFOL_026711</name>
</gene>